<protein>
    <submittedName>
        <fullName evidence="1">Uncharacterized protein</fullName>
    </submittedName>
</protein>
<evidence type="ECO:0000313" key="2">
    <source>
        <dbReference type="Proteomes" id="UP001281147"/>
    </source>
</evidence>
<accession>A0ACC3N7Y6</accession>
<reference evidence="1" key="1">
    <citation type="submission" date="2023-07" db="EMBL/GenBank/DDBJ databases">
        <title>Black Yeasts Isolated from many extreme environments.</title>
        <authorList>
            <person name="Coleine C."/>
            <person name="Stajich J.E."/>
            <person name="Selbmann L."/>
        </authorList>
    </citation>
    <scope>NUCLEOTIDE SEQUENCE</scope>
    <source>
        <strain evidence="1">CCFEE 5714</strain>
    </source>
</reference>
<evidence type="ECO:0000313" key="1">
    <source>
        <dbReference type="EMBL" id="KAK3710940.1"/>
    </source>
</evidence>
<dbReference type="EMBL" id="JAUTXU010000080">
    <property type="protein sequence ID" value="KAK3710940.1"/>
    <property type="molecule type" value="Genomic_DNA"/>
</dbReference>
<organism evidence="1 2">
    <name type="scientific">Vermiconidia calcicola</name>
    <dbReference type="NCBI Taxonomy" id="1690605"/>
    <lineage>
        <taxon>Eukaryota</taxon>
        <taxon>Fungi</taxon>
        <taxon>Dikarya</taxon>
        <taxon>Ascomycota</taxon>
        <taxon>Pezizomycotina</taxon>
        <taxon>Dothideomycetes</taxon>
        <taxon>Dothideomycetidae</taxon>
        <taxon>Mycosphaerellales</taxon>
        <taxon>Extremaceae</taxon>
        <taxon>Vermiconidia</taxon>
    </lineage>
</organism>
<sequence length="84" mass="9531">MSKEFTAKDVGEHNTVDKGLYIIVDNNVYEMKGFVDEHPGGAKILKRVGGKDASKQFWKYHNESVLKKYSERLKVGTLKESAKL</sequence>
<name>A0ACC3N7Y6_9PEZI</name>
<proteinExistence type="predicted"/>
<gene>
    <name evidence="1" type="ORF">LTR37_009961</name>
</gene>
<comment type="caution">
    <text evidence="1">The sequence shown here is derived from an EMBL/GenBank/DDBJ whole genome shotgun (WGS) entry which is preliminary data.</text>
</comment>
<keyword evidence="2" id="KW-1185">Reference proteome</keyword>
<dbReference type="Proteomes" id="UP001281147">
    <property type="component" value="Unassembled WGS sequence"/>
</dbReference>